<feature type="transmembrane region" description="Helical" evidence="10">
    <location>
        <begin position="174"/>
        <end position="200"/>
    </location>
</feature>
<dbReference type="InterPro" id="IPR010920">
    <property type="entry name" value="LSM_dom_sf"/>
</dbReference>
<evidence type="ECO:0000256" key="10">
    <source>
        <dbReference type="SAM" id="Phobius"/>
    </source>
</evidence>
<evidence type="ECO:0000256" key="5">
    <source>
        <dbReference type="ARBA" id="ARBA00022989"/>
    </source>
</evidence>
<keyword evidence="4 10" id="KW-0812">Transmembrane</keyword>
<dbReference type="AlphaFoldDB" id="A0AAV5HIL8"/>
<comment type="similarity">
    <text evidence="2">Belongs to the MscS (TC 1.A.23) family.</text>
</comment>
<feature type="region of interest" description="Disordered" evidence="9">
    <location>
        <begin position="274"/>
        <end position="300"/>
    </location>
</feature>
<keyword evidence="5 10" id="KW-1133">Transmembrane helix</keyword>
<feature type="transmembrane region" description="Helical" evidence="10">
    <location>
        <begin position="99"/>
        <end position="121"/>
    </location>
</feature>
<evidence type="ECO:0000256" key="4">
    <source>
        <dbReference type="ARBA" id="ARBA00022692"/>
    </source>
</evidence>
<keyword evidence="3" id="KW-0813">Transport</keyword>
<gene>
    <name evidence="12" type="ORF">SLEP1_g2880</name>
</gene>
<feature type="domain" description="Mechanosensitive ion channel MscS" evidence="11">
    <location>
        <begin position="494"/>
        <end position="550"/>
    </location>
</feature>
<dbReference type="Gene3D" id="2.30.30.60">
    <property type="match status" value="1"/>
</dbReference>
<feature type="transmembrane region" description="Helical" evidence="10">
    <location>
        <begin position="212"/>
        <end position="232"/>
    </location>
</feature>
<evidence type="ECO:0000256" key="8">
    <source>
        <dbReference type="ARBA" id="ARBA00023303"/>
    </source>
</evidence>
<evidence type="ECO:0000256" key="9">
    <source>
        <dbReference type="SAM" id="MobiDB-lite"/>
    </source>
</evidence>
<evidence type="ECO:0000256" key="6">
    <source>
        <dbReference type="ARBA" id="ARBA00023065"/>
    </source>
</evidence>
<evidence type="ECO:0000256" key="2">
    <source>
        <dbReference type="ARBA" id="ARBA00008017"/>
    </source>
</evidence>
<dbReference type="GO" id="GO:0050982">
    <property type="term" value="P:detection of mechanical stimulus"/>
    <property type="evidence" value="ECO:0007669"/>
    <property type="project" value="UniProtKB-ARBA"/>
</dbReference>
<dbReference type="Pfam" id="PF00924">
    <property type="entry name" value="MS_channel_2nd"/>
    <property type="match status" value="1"/>
</dbReference>
<name>A0AAV5HIL8_9ROSI</name>
<dbReference type="Proteomes" id="UP001054252">
    <property type="component" value="Unassembled WGS sequence"/>
</dbReference>
<reference evidence="12 13" key="1">
    <citation type="journal article" date="2021" name="Commun. Biol.">
        <title>The genome of Shorea leprosula (Dipterocarpaceae) highlights the ecological relevance of drought in aseasonal tropical rainforests.</title>
        <authorList>
            <person name="Ng K.K.S."/>
            <person name="Kobayashi M.J."/>
            <person name="Fawcett J.A."/>
            <person name="Hatakeyama M."/>
            <person name="Paape T."/>
            <person name="Ng C.H."/>
            <person name="Ang C.C."/>
            <person name="Tnah L.H."/>
            <person name="Lee C.T."/>
            <person name="Nishiyama T."/>
            <person name="Sese J."/>
            <person name="O'Brien M.J."/>
            <person name="Copetti D."/>
            <person name="Mohd Noor M.I."/>
            <person name="Ong R.C."/>
            <person name="Putra M."/>
            <person name="Sireger I.Z."/>
            <person name="Indrioko S."/>
            <person name="Kosugi Y."/>
            <person name="Izuno A."/>
            <person name="Isagi Y."/>
            <person name="Lee S.L."/>
            <person name="Shimizu K.K."/>
        </authorList>
    </citation>
    <scope>NUCLEOTIDE SEQUENCE [LARGE SCALE GENOMIC DNA]</scope>
    <source>
        <strain evidence="12">214</strain>
    </source>
</reference>
<dbReference type="PIRSF" id="PIRSF017209">
    <property type="entry name" value="Memb_At2g17000_prd"/>
    <property type="match status" value="1"/>
</dbReference>
<dbReference type="InterPro" id="IPR016688">
    <property type="entry name" value="MscS-like_plants/fungi"/>
</dbReference>
<evidence type="ECO:0000313" key="13">
    <source>
        <dbReference type="Proteomes" id="UP001054252"/>
    </source>
</evidence>
<feature type="transmembrane region" description="Helical" evidence="10">
    <location>
        <begin position="450"/>
        <end position="469"/>
    </location>
</feature>
<keyword evidence="7 10" id="KW-0472">Membrane</keyword>
<dbReference type="InterPro" id="IPR023408">
    <property type="entry name" value="MscS_beta-dom_sf"/>
</dbReference>
<dbReference type="EMBL" id="BPVZ01000002">
    <property type="protein sequence ID" value="GKU88643.1"/>
    <property type="molecule type" value="Genomic_DNA"/>
</dbReference>
<organism evidence="12 13">
    <name type="scientific">Rubroshorea leprosula</name>
    <dbReference type="NCBI Taxonomy" id="152421"/>
    <lineage>
        <taxon>Eukaryota</taxon>
        <taxon>Viridiplantae</taxon>
        <taxon>Streptophyta</taxon>
        <taxon>Embryophyta</taxon>
        <taxon>Tracheophyta</taxon>
        <taxon>Spermatophyta</taxon>
        <taxon>Magnoliopsida</taxon>
        <taxon>eudicotyledons</taxon>
        <taxon>Gunneridae</taxon>
        <taxon>Pentapetalae</taxon>
        <taxon>rosids</taxon>
        <taxon>malvids</taxon>
        <taxon>Malvales</taxon>
        <taxon>Dipterocarpaceae</taxon>
        <taxon>Rubroshorea</taxon>
    </lineage>
</organism>
<comment type="subcellular location">
    <subcellularLocation>
        <location evidence="1">Membrane</location>
        <topology evidence="1">Multi-pass membrane protein</topology>
    </subcellularLocation>
</comment>
<feature type="transmembrane region" description="Helical" evidence="10">
    <location>
        <begin position="141"/>
        <end position="162"/>
    </location>
</feature>
<comment type="caution">
    <text evidence="12">The sequence shown here is derived from an EMBL/GenBank/DDBJ whole genome shotgun (WGS) entry which is preliminary data.</text>
</comment>
<evidence type="ECO:0000256" key="3">
    <source>
        <dbReference type="ARBA" id="ARBA00022448"/>
    </source>
</evidence>
<keyword evidence="8" id="KW-0407">Ion channel</keyword>
<accession>A0AAV5HIL8</accession>
<keyword evidence="13" id="KW-1185">Reference proteome</keyword>
<feature type="transmembrane region" description="Helical" evidence="10">
    <location>
        <begin position="475"/>
        <end position="498"/>
    </location>
</feature>
<dbReference type="SUPFAM" id="SSF50182">
    <property type="entry name" value="Sm-like ribonucleoproteins"/>
    <property type="match status" value="1"/>
</dbReference>
<evidence type="ECO:0000313" key="12">
    <source>
        <dbReference type="EMBL" id="GKU88643.1"/>
    </source>
</evidence>
<dbReference type="GO" id="GO:0008381">
    <property type="term" value="F:mechanosensitive monoatomic ion channel activity"/>
    <property type="evidence" value="ECO:0007669"/>
    <property type="project" value="TreeGrafter"/>
</dbReference>
<dbReference type="GO" id="GO:0006820">
    <property type="term" value="P:monoatomic anion transport"/>
    <property type="evidence" value="ECO:0007669"/>
    <property type="project" value="TreeGrafter"/>
</dbReference>
<protein>
    <recommendedName>
        <fullName evidence="11">Mechanosensitive ion channel MscS domain-containing protein</fullName>
    </recommendedName>
</protein>
<dbReference type="PANTHER" id="PTHR31618:SF1">
    <property type="entry name" value="EF-HAND DOMAIN-CONTAINING PROTEIN"/>
    <property type="match status" value="1"/>
</dbReference>
<evidence type="ECO:0000259" key="11">
    <source>
        <dbReference type="Pfam" id="PF00924"/>
    </source>
</evidence>
<proteinExistence type="inferred from homology"/>
<sequence>MESSQISVEIVELPLENPTLESPAKDDTSDNNEVVRCSSIASLQCTQRPFRRQSSLLKVKTKSRIMDHTVGNFVEEEEEQDQLVEKDELVKEDLERKSLWVLFQWVGFVLITTAFICSLSLPSFRKKNLWKLELWRWEILVLVVISGRLISGWIIRIIVFFIEMNFPLRKRVFYFVYALRNIVQNSLWMVLILIVWQYLFDKNVAKETDSNALRFVTKVLVCVVMSLVFWLAKTLLVMVLPSSFHKSTDFDRILDSLFNQYVIEALSGPPKNKKIDEEGKGIGGSGKMRKSPQDKTNTPFCLASRKGHKKSWHMSIDELHQMNPKNISAWNMKELLNIIQHGPFSTLDKQIEDSKSTKIKTENEVENAAKRIFENVAKPGIGYIDLEDIERFMGEDEARKTMRLFEKGSESKRISKLAVENWVVNAFWEWRVLSLTLNDTETAVKRLHHVVNVLVIIIIAAISLLIIGITTERVFLMVSTHVLSLAFKFGDTLIFIFVTRPYDVGDRCQIDGVQMVVEEIGILNTIFLGHDNGKIIIPNSVLARKPICNFYSSPDMGDEIEFCVHIATPVEKIDMMEQKILR</sequence>
<evidence type="ECO:0000256" key="1">
    <source>
        <dbReference type="ARBA" id="ARBA00004141"/>
    </source>
</evidence>
<dbReference type="FunFam" id="2.30.30.60:FF:000003">
    <property type="entry name" value="Predicted mechanosensitive ion channel"/>
    <property type="match status" value="1"/>
</dbReference>
<dbReference type="InterPro" id="IPR006685">
    <property type="entry name" value="MscS_channel_2nd"/>
</dbReference>
<evidence type="ECO:0000256" key="7">
    <source>
        <dbReference type="ARBA" id="ARBA00023136"/>
    </source>
</evidence>
<dbReference type="PANTHER" id="PTHR31618">
    <property type="entry name" value="MECHANOSENSITIVE ION CHANNEL PROTEIN 5"/>
    <property type="match status" value="1"/>
</dbReference>
<keyword evidence="6" id="KW-0406">Ion transport</keyword>
<dbReference type="GO" id="GO:0005886">
    <property type="term" value="C:plasma membrane"/>
    <property type="evidence" value="ECO:0007669"/>
    <property type="project" value="UniProtKB-ARBA"/>
</dbReference>